<keyword evidence="3" id="KW-1185">Reference proteome</keyword>
<accession>A0A9Q1JWF1</accession>
<sequence length="239" mass="27052">MENYTCNCGLEAGIFKGDGQYHRRYARCSKRDEVTCDFFHLIDADFPQRAKEVIDDLVCEQTVQRDWLLDDCNAELLTRDEDMRMEAKRRAEVDTLKKLLGLAVAVIAIMLAIGMRIDIEYGLKARVTHTSVKALLLTYSQLMSMPYKKDTKLIILCDCGQPADIIHLRVRHTKGTQFAVRAEKISVTTLQAQNRALRVDVLTATATLRRYMEAHVGTFASHSGSIWPPMTGILPVCDK</sequence>
<evidence type="ECO:0000313" key="2">
    <source>
        <dbReference type="EMBL" id="KAJ8432092.1"/>
    </source>
</evidence>
<keyword evidence="1" id="KW-0472">Membrane</keyword>
<keyword evidence="1" id="KW-1133">Transmembrane helix</keyword>
<organism evidence="2 3">
    <name type="scientific">Carnegiea gigantea</name>
    <dbReference type="NCBI Taxonomy" id="171969"/>
    <lineage>
        <taxon>Eukaryota</taxon>
        <taxon>Viridiplantae</taxon>
        <taxon>Streptophyta</taxon>
        <taxon>Embryophyta</taxon>
        <taxon>Tracheophyta</taxon>
        <taxon>Spermatophyta</taxon>
        <taxon>Magnoliopsida</taxon>
        <taxon>eudicotyledons</taxon>
        <taxon>Gunneridae</taxon>
        <taxon>Pentapetalae</taxon>
        <taxon>Caryophyllales</taxon>
        <taxon>Cactineae</taxon>
        <taxon>Cactaceae</taxon>
        <taxon>Cactoideae</taxon>
        <taxon>Echinocereeae</taxon>
        <taxon>Carnegiea</taxon>
    </lineage>
</organism>
<dbReference type="AlphaFoldDB" id="A0A9Q1JWF1"/>
<proteinExistence type="predicted"/>
<dbReference type="EMBL" id="JAKOGI010000637">
    <property type="protein sequence ID" value="KAJ8432092.1"/>
    <property type="molecule type" value="Genomic_DNA"/>
</dbReference>
<feature type="transmembrane region" description="Helical" evidence="1">
    <location>
        <begin position="99"/>
        <end position="117"/>
    </location>
</feature>
<protein>
    <submittedName>
        <fullName evidence="2">Uncharacterized protein</fullName>
    </submittedName>
</protein>
<evidence type="ECO:0000313" key="3">
    <source>
        <dbReference type="Proteomes" id="UP001153076"/>
    </source>
</evidence>
<name>A0A9Q1JWF1_9CARY</name>
<reference evidence="2" key="1">
    <citation type="submission" date="2022-04" db="EMBL/GenBank/DDBJ databases">
        <title>Carnegiea gigantea Genome sequencing and assembly v2.</title>
        <authorList>
            <person name="Copetti D."/>
            <person name="Sanderson M.J."/>
            <person name="Burquez A."/>
            <person name="Wojciechowski M.F."/>
        </authorList>
    </citation>
    <scope>NUCLEOTIDE SEQUENCE</scope>
    <source>
        <strain evidence="2">SGP5-SGP5p</strain>
        <tissue evidence="2">Aerial part</tissue>
    </source>
</reference>
<gene>
    <name evidence="2" type="ORF">Cgig2_001173</name>
</gene>
<evidence type="ECO:0000256" key="1">
    <source>
        <dbReference type="SAM" id="Phobius"/>
    </source>
</evidence>
<dbReference type="Proteomes" id="UP001153076">
    <property type="component" value="Unassembled WGS sequence"/>
</dbReference>
<comment type="caution">
    <text evidence="2">The sequence shown here is derived from an EMBL/GenBank/DDBJ whole genome shotgun (WGS) entry which is preliminary data.</text>
</comment>
<keyword evidence="1" id="KW-0812">Transmembrane</keyword>